<dbReference type="PANTHER" id="PTHR46503:SF1">
    <property type="entry name" value="INTER-ALPHA-TRYPSIN INHIBITOR HEAVY CHAIN-LIKE PROTEIN"/>
    <property type="match status" value="1"/>
</dbReference>
<dbReference type="SMART" id="SM00327">
    <property type="entry name" value="VWA"/>
    <property type="match status" value="1"/>
</dbReference>
<reference evidence="2 3" key="1">
    <citation type="submission" date="2019-07" db="EMBL/GenBank/DDBJ databases">
        <title>WGS assembly of Gossypium mustelinum.</title>
        <authorList>
            <person name="Chen Z.J."/>
            <person name="Sreedasyam A."/>
            <person name="Ando A."/>
            <person name="Song Q."/>
            <person name="De L."/>
            <person name="Hulse-Kemp A."/>
            <person name="Ding M."/>
            <person name="Ye W."/>
            <person name="Kirkbride R."/>
            <person name="Jenkins J."/>
            <person name="Plott C."/>
            <person name="Lovell J."/>
            <person name="Lin Y.-M."/>
            <person name="Vaughn R."/>
            <person name="Liu B."/>
            <person name="Li W."/>
            <person name="Simpson S."/>
            <person name="Scheffler B."/>
            <person name="Saski C."/>
            <person name="Grover C."/>
            <person name="Hu G."/>
            <person name="Conover J."/>
            <person name="Carlson J."/>
            <person name="Shu S."/>
            <person name="Boston L."/>
            <person name="Williams M."/>
            <person name="Peterson D."/>
            <person name="Mcgee K."/>
            <person name="Jones D."/>
            <person name="Wendel J."/>
            <person name="Stelly D."/>
            <person name="Grimwood J."/>
            <person name="Schmutz J."/>
        </authorList>
    </citation>
    <scope>NUCLEOTIDE SEQUENCE [LARGE SCALE GENOMIC DNA]</scope>
    <source>
        <strain evidence="2">1408120.09</strain>
    </source>
</reference>
<protein>
    <recommendedName>
        <fullName evidence="1">VWFA domain-containing protein</fullName>
    </recommendedName>
</protein>
<dbReference type="PROSITE" id="PS50234">
    <property type="entry name" value="VWFA"/>
    <property type="match status" value="1"/>
</dbReference>
<organism evidence="2 3">
    <name type="scientific">Gossypium mustelinum</name>
    <name type="common">Cotton</name>
    <name type="synonym">Gossypium caicoense</name>
    <dbReference type="NCBI Taxonomy" id="34275"/>
    <lineage>
        <taxon>Eukaryota</taxon>
        <taxon>Viridiplantae</taxon>
        <taxon>Streptophyta</taxon>
        <taxon>Embryophyta</taxon>
        <taxon>Tracheophyta</taxon>
        <taxon>Spermatophyta</taxon>
        <taxon>Magnoliopsida</taxon>
        <taxon>eudicotyledons</taxon>
        <taxon>Gunneridae</taxon>
        <taxon>Pentapetalae</taxon>
        <taxon>rosids</taxon>
        <taxon>malvids</taxon>
        <taxon>Malvales</taxon>
        <taxon>Malvaceae</taxon>
        <taxon>Malvoideae</taxon>
        <taxon>Gossypium</taxon>
    </lineage>
</organism>
<dbReference type="EMBL" id="CM017661">
    <property type="protein sequence ID" value="TYI48758.1"/>
    <property type="molecule type" value="Genomic_DNA"/>
</dbReference>
<dbReference type="SUPFAM" id="SSF53300">
    <property type="entry name" value="vWA-like"/>
    <property type="match status" value="1"/>
</dbReference>
<proteinExistence type="predicted"/>
<dbReference type="PANTHER" id="PTHR46503">
    <property type="entry name" value="INTER-ALPHA-TRYPSIN INHIBITOR HEAVY CHAIN-LIKE PROTEIN"/>
    <property type="match status" value="1"/>
</dbReference>
<feature type="domain" description="VWFA" evidence="1">
    <location>
        <begin position="218"/>
        <end position="396"/>
    </location>
</feature>
<dbReference type="Gene3D" id="3.40.50.410">
    <property type="entry name" value="von Willebrand factor, type A domain"/>
    <property type="match status" value="1"/>
</dbReference>
<dbReference type="InterPro" id="IPR002035">
    <property type="entry name" value="VWF_A"/>
</dbReference>
<keyword evidence="3" id="KW-1185">Reference proteome</keyword>
<dbReference type="Pfam" id="PF13768">
    <property type="entry name" value="VWA_3"/>
    <property type="match status" value="1"/>
</dbReference>
<accession>A0A5D2S939</accession>
<dbReference type="AlphaFoldDB" id="A0A5D2S939"/>
<name>A0A5D2S939_GOSMU</name>
<evidence type="ECO:0000313" key="2">
    <source>
        <dbReference type="EMBL" id="TYI48758.1"/>
    </source>
</evidence>
<sequence>MGINLNVDCYVNTAIIVVSGTWRIHCVMGSRSCDCLIAVPMGNQGSILGVEVDLPTKSYVTELIGEQESKGIGKIARPEDGGFLKPHIFTLTIPQAGRFSLTVPFCFPEYVTPAIKKISKKEKIELNVNSSVANGILCKATSHPLKEIRGHEGKFSFLYEAEIFKWSNTDFRFSYSVSSGNIFGGILLQSLYDYDQRDMFCIYLFPGSEQNRKVFKKEVVFVVDISESMQGRPLESTKSAISSALSKLSPEDSFNIIAFSNEAFQFSTSMELASKDVIERATAWISMKYTVGGSTNLFIPLEKAADMLSNTRGSIPMTFLVTDGSVEDERNICHWMQKRLTNQGVLCPSIHTFGIGSFCNHYFLRMLAMIGQGEYGATFDLDSIKVQMNKLFSKGLSTVHANITIDAFDDCEEIEVYSSRIPDLSLESPLTIYGRYEGSFTMDLKIRRAKDIPLDSQDGRLMLLTTQAWFSENKRLEEKVAKLSIQTCNISEYTRMTLLEKNKMLKALKHFGAWKKKGDPQKTVESEPPEMILLQRLSVGFGDLIATAENIRPGSQEPELPEVAKIFIKTTSNYFGGIRNRWCCMGCIRCCSKMNNQCATTLTQLCTALACIGCLHCCSESCCPNQDD</sequence>
<evidence type="ECO:0000313" key="3">
    <source>
        <dbReference type="Proteomes" id="UP000323597"/>
    </source>
</evidence>
<dbReference type="Proteomes" id="UP000323597">
    <property type="component" value="Chromosome D13"/>
</dbReference>
<gene>
    <name evidence="2" type="ORF">E1A91_D13G269600v1</name>
</gene>
<dbReference type="InterPro" id="IPR036465">
    <property type="entry name" value="vWFA_dom_sf"/>
</dbReference>
<evidence type="ECO:0000259" key="1">
    <source>
        <dbReference type="PROSITE" id="PS50234"/>
    </source>
</evidence>